<reference evidence="4" key="1">
    <citation type="submission" date="2022-07" db="EMBL/GenBank/DDBJ databases">
        <title>Genome Sequence of Physisporinus lineatus.</title>
        <authorList>
            <person name="Buettner E."/>
        </authorList>
    </citation>
    <scope>NUCLEOTIDE SEQUENCE</scope>
    <source>
        <strain evidence="4">VT162</strain>
    </source>
</reference>
<dbReference type="PRINTS" id="PR00080">
    <property type="entry name" value="SDRFAMILY"/>
</dbReference>
<keyword evidence="2" id="KW-0560">Oxidoreductase</keyword>
<keyword evidence="5" id="KW-1185">Reference proteome</keyword>
<comment type="caution">
    <text evidence="4">The sequence shown here is derived from an EMBL/GenBank/DDBJ whole genome shotgun (WGS) entry which is preliminary data.</text>
</comment>
<dbReference type="PRINTS" id="PR00081">
    <property type="entry name" value="GDHRDH"/>
</dbReference>
<dbReference type="EMBL" id="JANAWD010000623">
    <property type="protein sequence ID" value="KAJ3477177.1"/>
    <property type="molecule type" value="Genomic_DNA"/>
</dbReference>
<dbReference type="CDD" id="cd05374">
    <property type="entry name" value="17beta-HSD-like_SDR_c"/>
    <property type="match status" value="1"/>
</dbReference>
<evidence type="ECO:0000313" key="5">
    <source>
        <dbReference type="Proteomes" id="UP001212997"/>
    </source>
</evidence>
<name>A0AAD5UUW7_9APHY</name>
<dbReference type="InterPro" id="IPR036291">
    <property type="entry name" value="NAD(P)-bd_dom_sf"/>
</dbReference>
<evidence type="ECO:0000256" key="1">
    <source>
        <dbReference type="ARBA" id="ARBA00006484"/>
    </source>
</evidence>
<dbReference type="SUPFAM" id="SSF51735">
    <property type="entry name" value="NAD(P)-binding Rossmann-fold domains"/>
    <property type="match status" value="1"/>
</dbReference>
<evidence type="ECO:0008006" key="6">
    <source>
        <dbReference type="Google" id="ProtNLM"/>
    </source>
</evidence>
<dbReference type="GO" id="GO:0016491">
    <property type="term" value="F:oxidoreductase activity"/>
    <property type="evidence" value="ECO:0007669"/>
    <property type="project" value="UniProtKB-KW"/>
</dbReference>
<dbReference type="Proteomes" id="UP001212997">
    <property type="component" value="Unassembled WGS sequence"/>
</dbReference>
<protein>
    <recommendedName>
        <fullName evidence="6">NAD(P)-binding protein</fullName>
    </recommendedName>
</protein>
<gene>
    <name evidence="4" type="ORF">NLI96_g10648</name>
</gene>
<accession>A0AAD5UUW7</accession>
<evidence type="ECO:0000256" key="3">
    <source>
        <dbReference type="RuleBase" id="RU000363"/>
    </source>
</evidence>
<evidence type="ECO:0000313" key="4">
    <source>
        <dbReference type="EMBL" id="KAJ3477177.1"/>
    </source>
</evidence>
<dbReference type="InterPro" id="IPR051911">
    <property type="entry name" value="SDR_oxidoreductase"/>
</dbReference>
<sequence>MITTGLEDIPVWFITGSSQGLGRALLDVVLASGLRAVATLRNPDVLSEYTQKYSQDKLLVTRLDVSEPTRISEVFKEVHEHFGRIDVVVNNAGYSIEGEIEATPESEARKLFEVDFWGTVNVSKEAVCFMRDINPPGMGGRILNMSSIAGFSATPVFGFYCAAKFAVEGFTESLNKEMLPEWNIKAIIVEPGAFQTAWAASRVNLPVLPKYAPPNTPSSVFRKILHSGEIGDPLKAAEAMLRIASEPDPPLRLQLGSDCMFLVREKAMKTVRDNEKWQELGHSTNFDWFAKESVLDRYNDINN</sequence>
<organism evidence="4 5">
    <name type="scientific">Meripilus lineatus</name>
    <dbReference type="NCBI Taxonomy" id="2056292"/>
    <lineage>
        <taxon>Eukaryota</taxon>
        <taxon>Fungi</taxon>
        <taxon>Dikarya</taxon>
        <taxon>Basidiomycota</taxon>
        <taxon>Agaricomycotina</taxon>
        <taxon>Agaricomycetes</taxon>
        <taxon>Polyporales</taxon>
        <taxon>Meripilaceae</taxon>
        <taxon>Meripilus</taxon>
    </lineage>
</organism>
<evidence type="ECO:0000256" key="2">
    <source>
        <dbReference type="ARBA" id="ARBA00023002"/>
    </source>
</evidence>
<dbReference type="Pfam" id="PF00106">
    <property type="entry name" value="adh_short"/>
    <property type="match status" value="1"/>
</dbReference>
<dbReference type="PANTHER" id="PTHR43976">
    <property type="entry name" value="SHORT CHAIN DEHYDROGENASE"/>
    <property type="match status" value="1"/>
</dbReference>
<dbReference type="AlphaFoldDB" id="A0AAD5UUW7"/>
<dbReference type="PANTHER" id="PTHR43976:SF16">
    <property type="entry name" value="SHORT-CHAIN DEHYDROGENASE_REDUCTASE FAMILY PROTEIN"/>
    <property type="match status" value="1"/>
</dbReference>
<dbReference type="InterPro" id="IPR002347">
    <property type="entry name" value="SDR_fam"/>
</dbReference>
<comment type="similarity">
    <text evidence="1 3">Belongs to the short-chain dehydrogenases/reductases (SDR) family.</text>
</comment>
<dbReference type="Gene3D" id="3.40.50.720">
    <property type="entry name" value="NAD(P)-binding Rossmann-like Domain"/>
    <property type="match status" value="1"/>
</dbReference>
<proteinExistence type="inferred from homology"/>